<evidence type="ECO:0000256" key="3">
    <source>
        <dbReference type="RuleBase" id="RU000363"/>
    </source>
</evidence>
<gene>
    <name evidence="5" type="ORF">SAMN05421630_105301</name>
</gene>
<evidence type="ECO:0000313" key="5">
    <source>
        <dbReference type="EMBL" id="SDD04008.1"/>
    </source>
</evidence>
<dbReference type="GO" id="GO:0016491">
    <property type="term" value="F:oxidoreductase activity"/>
    <property type="evidence" value="ECO:0007669"/>
    <property type="project" value="UniProtKB-KW"/>
</dbReference>
<dbReference type="PRINTS" id="PR00081">
    <property type="entry name" value="GDHRDH"/>
</dbReference>
<organism evidence="5 6">
    <name type="scientific">Prauserella marina</name>
    <dbReference type="NCBI Taxonomy" id="530584"/>
    <lineage>
        <taxon>Bacteria</taxon>
        <taxon>Bacillati</taxon>
        <taxon>Actinomycetota</taxon>
        <taxon>Actinomycetes</taxon>
        <taxon>Pseudonocardiales</taxon>
        <taxon>Pseudonocardiaceae</taxon>
        <taxon>Prauserella</taxon>
    </lineage>
</organism>
<dbReference type="InterPro" id="IPR051687">
    <property type="entry name" value="Peroxisomal_Beta-Oxidation"/>
</dbReference>
<evidence type="ECO:0000313" key="6">
    <source>
        <dbReference type="Proteomes" id="UP000199494"/>
    </source>
</evidence>
<dbReference type="SMART" id="SM00822">
    <property type="entry name" value="PKS_KR"/>
    <property type="match status" value="1"/>
</dbReference>
<dbReference type="PRINTS" id="PR00080">
    <property type="entry name" value="SDRFAMILY"/>
</dbReference>
<dbReference type="FunFam" id="3.40.50.720:FF:000446">
    <property type="entry name" value="Short chain dehydrogenase"/>
    <property type="match status" value="1"/>
</dbReference>
<name>A0A222VRD5_9PSEU</name>
<dbReference type="AlphaFoldDB" id="A0A222VRD5"/>
<accession>A0A222VRD5</accession>
<dbReference type="SUPFAM" id="SSF51735">
    <property type="entry name" value="NAD(P)-binding Rossmann-fold domains"/>
    <property type="match status" value="1"/>
</dbReference>
<keyword evidence="2" id="KW-0560">Oxidoreductase</keyword>
<evidence type="ECO:0000256" key="1">
    <source>
        <dbReference type="ARBA" id="ARBA00006484"/>
    </source>
</evidence>
<reference evidence="5 6" key="1">
    <citation type="submission" date="2016-10" db="EMBL/GenBank/DDBJ databases">
        <authorList>
            <person name="de Groot N.N."/>
        </authorList>
    </citation>
    <scope>NUCLEOTIDE SEQUENCE [LARGE SCALE GENOMIC DNA]</scope>
    <source>
        <strain evidence="5 6">CGMCC 4.5506</strain>
    </source>
</reference>
<dbReference type="InterPro" id="IPR057326">
    <property type="entry name" value="KR_dom"/>
</dbReference>
<evidence type="ECO:0000259" key="4">
    <source>
        <dbReference type="SMART" id="SM00822"/>
    </source>
</evidence>
<feature type="domain" description="Ketoreductase" evidence="4">
    <location>
        <begin position="8"/>
        <end position="192"/>
    </location>
</feature>
<dbReference type="PROSITE" id="PS00061">
    <property type="entry name" value="ADH_SHORT"/>
    <property type="match status" value="1"/>
</dbReference>
<dbReference type="InterPro" id="IPR002347">
    <property type="entry name" value="SDR_fam"/>
</dbReference>
<dbReference type="PANTHER" id="PTHR45024:SF2">
    <property type="entry name" value="SCP2 DOMAIN-CONTAINING PROTEIN"/>
    <property type="match status" value="1"/>
</dbReference>
<dbReference type="NCBIfam" id="NF005861">
    <property type="entry name" value="PRK07791.1"/>
    <property type="match status" value="1"/>
</dbReference>
<dbReference type="InterPro" id="IPR020904">
    <property type="entry name" value="Sc_DH/Rdtase_CS"/>
</dbReference>
<dbReference type="STRING" id="530584.SAMN05421630_105301"/>
<dbReference type="Gene3D" id="3.40.50.720">
    <property type="entry name" value="NAD(P)-binding Rossmann-like Domain"/>
    <property type="match status" value="1"/>
</dbReference>
<dbReference type="InterPro" id="IPR036291">
    <property type="entry name" value="NAD(P)-bd_dom_sf"/>
</dbReference>
<dbReference type="RefSeq" id="WP_091804770.1">
    <property type="nucleotide sequence ID" value="NZ_CP016353.1"/>
</dbReference>
<proteinExistence type="inferred from homology"/>
<evidence type="ECO:0000256" key="2">
    <source>
        <dbReference type="ARBA" id="ARBA00023002"/>
    </source>
</evidence>
<dbReference type="EMBL" id="FMZE01000005">
    <property type="protein sequence ID" value="SDD04008.1"/>
    <property type="molecule type" value="Genomic_DNA"/>
</dbReference>
<dbReference type="OrthoDB" id="9808187at2"/>
<dbReference type="Proteomes" id="UP000199494">
    <property type="component" value="Unassembled WGS sequence"/>
</dbReference>
<keyword evidence="6" id="KW-1185">Reference proteome</keyword>
<sequence length="291" mass="30264">MTGVCAGRSVIITGAGQGLGRAHAREFARQGARLVLNDTGAAVRALADEINADGGEAVASVGDVATWDYAETLVNLAVDTYGTLDTLVNNAGINRDRMLVTMTEREWDDVLRVDLKGHFAPLRHAAAYWREKAKAGEPVAARVVNTSSGAGLLGSVGQGNYAAAKAGIAVLTQIAAVEMARYGIVVNAIAPSARTPMTEAVFAETMAKPEHGFDAMDPANVSPLVAWLGSTEAAGVTGRVFEIAGGEVSLADGWRHGVAASKNTRWEARELGPVIEDLLAKSEAPAPVYGA</sequence>
<protein>
    <submittedName>
        <fullName evidence="5">NAD(P)-dependent dehydrogenase, short-chain alcohol dehydrogenase family</fullName>
    </submittedName>
</protein>
<dbReference type="KEGG" id="pmad:BAY61_16265"/>
<dbReference type="Pfam" id="PF00106">
    <property type="entry name" value="adh_short"/>
    <property type="match status" value="1"/>
</dbReference>
<comment type="similarity">
    <text evidence="1 3">Belongs to the short-chain dehydrogenases/reductases (SDR) family.</text>
</comment>
<dbReference type="PANTHER" id="PTHR45024">
    <property type="entry name" value="DEHYDROGENASES, SHORT CHAIN"/>
    <property type="match status" value="1"/>
</dbReference>